<keyword evidence="1" id="KW-0175">Coiled coil</keyword>
<proteinExistence type="predicted"/>
<feature type="coiled-coil region" evidence="1">
    <location>
        <begin position="80"/>
        <end position="107"/>
    </location>
</feature>
<organism evidence="3 4">
    <name type="scientific">Araneus ventricosus</name>
    <name type="common">Orbweaver spider</name>
    <name type="synonym">Epeira ventricosa</name>
    <dbReference type="NCBI Taxonomy" id="182803"/>
    <lineage>
        <taxon>Eukaryota</taxon>
        <taxon>Metazoa</taxon>
        <taxon>Ecdysozoa</taxon>
        <taxon>Arthropoda</taxon>
        <taxon>Chelicerata</taxon>
        <taxon>Arachnida</taxon>
        <taxon>Araneae</taxon>
        <taxon>Araneomorphae</taxon>
        <taxon>Entelegynae</taxon>
        <taxon>Araneoidea</taxon>
        <taxon>Araneidae</taxon>
        <taxon>Araneus</taxon>
    </lineage>
</organism>
<comment type="caution">
    <text evidence="3">The sequence shown here is derived from an EMBL/GenBank/DDBJ whole genome shotgun (WGS) entry which is preliminary data.</text>
</comment>
<gene>
    <name evidence="3" type="ORF">AVEN_78534_1</name>
</gene>
<sequence length="253" mass="29165">MRKGSGNVMPQNFQSDKRDIIDSEDQLPPTVPCTPRKTEILDNIIDSEDNLPSTVLCTPRKTETRERRENLKKSRRERSLLNEEKRIKKIEKDEEILKRKIIDVKDKAKRRKLSKVFTKSSEVYPGVKREPQSSQTGIDGTYLFENLKDVSIIEPTEHRQDYSNGRGLNYALLYSSAYDKKIFMQQSVVLSNIAQLMPAGIIQNSINLSQNKEIKRICNRKPNYFPDNLRKIKLSVISKKNSTRGSSKYTGSL</sequence>
<evidence type="ECO:0000256" key="1">
    <source>
        <dbReference type="SAM" id="Coils"/>
    </source>
</evidence>
<dbReference type="Proteomes" id="UP000499080">
    <property type="component" value="Unassembled WGS sequence"/>
</dbReference>
<dbReference type="OrthoDB" id="6437904at2759"/>
<evidence type="ECO:0000313" key="4">
    <source>
        <dbReference type="Proteomes" id="UP000499080"/>
    </source>
</evidence>
<reference evidence="3 4" key="1">
    <citation type="journal article" date="2019" name="Sci. Rep.">
        <title>Orb-weaving spider Araneus ventricosus genome elucidates the spidroin gene catalogue.</title>
        <authorList>
            <person name="Kono N."/>
            <person name="Nakamura H."/>
            <person name="Ohtoshi R."/>
            <person name="Moran D.A.P."/>
            <person name="Shinohara A."/>
            <person name="Yoshida Y."/>
            <person name="Fujiwara M."/>
            <person name="Mori M."/>
            <person name="Tomita M."/>
            <person name="Arakawa K."/>
        </authorList>
    </citation>
    <scope>NUCLEOTIDE SEQUENCE [LARGE SCALE GENOMIC DNA]</scope>
</reference>
<feature type="region of interest" description="Disordered" evidence="2">
    <location>
        <begin position="1"/>
        <end position="35"/>
    </location>
</feature>
<accession>A0A4Y2EQJ1</accession>
<evidence type="ECO:0000313" key="3">
    <source>
        <dbReference type="EMBL" id="GBM30144.1"/>
    </source>
</evidence>
<evidence type="ECO:0000256" key="2">
    <source>
        <dbReference type="SAM" id="MobiDB-lite"/>
    </source>
</evidence>
<name>A0A4Y2EQJ1_ARAVE</name>
<keyword evidence="4" id="KW-1185">Reference proteome</keyword>
<dbReference type="EMBL" id="BGPR01000652">
    <property type="protein sequence ID" value="GBM30144.1"/>
    <property type="molecule type" value="Genomic_DNA"/>
</dbReference>
<protein>
    <submittedName>
        <fullName evidence="3">Uncharacterized protein</fullName>
    </submittedName>
</protein>
<dbReference type="AlphaFoldDB" id="A0A4Y2EQJ1"/>